<gene>
    <name evidence="2" type="ORF">KASA_0P04653G</name>
</gene>
<feature type="compositionally biased region" description="Acidic residues" evidence="1">
    <location>
        <begin position="61"/>
        <end position="78"/>
    </location>
</feature>
<keyword evidence="3" id="KW-1185">Reference proteome</keyword>
<evidence type="ECO:0000256" key="1">
    <source>
        <dbReference type="SAM" id="MobiDB-lite"/>
    </source>
</evidence>
<feature type="region of interest" description="Disordered" evidence="1">
    <location>
        <begin position="112"/>
        <end position="132"/>
    </location>
</feature>
<dbReference type="AlphaFoldDB" id="A0A1X7R1B4"/>
<dbReference type="EMBL" id="FXLY01000003">
    <property type="protein sequence ID" value="SMN19279.1"/>
    <property type="molecule type" value="Genomic_DNA"/>
</dbReference>
<reference evidence="2 3" key="1">
    <citation type="submission" date="2017-04" db="EMBL/GenBank/DDBJ databases">
        <authorList>
            <person name="Afonso C.L."/>
            <person name="Miller P.J."/>
            <person name="Scott M.A."/>
            <person name="Spackman E."/>
            <person name="Goraichik I."/>
            <person name="Dimitrov K.M."/>
            <person name="Suarez D.L."/>
            <person name="Swayne D.E."/>
        </authorList>
    </citation>
    <scope>NUCLEOTIDE SEQUENCE [LARGE SCALE GENOMIC DNA]</scope>
</reference>
<feature type="region of interest" description="Disordered" evidence="1">
    <location>
        <begin position="58"/>
        <end position="79"/>
    </location>
</feature>
<sequence length="203" mass="23611">MSSVFQYLQSRFYSNNDSNYNNTNANAAFNNVTSINTGNGGNTESSSRVVSLDITSIASDYNDDDDDNDNEEEEEEVSNTEMAYYFQSFRNKKTSSMDLTFRICRMQASDIQQQAGITQDDPKKRRTRSEEVPLIYNKKRQTTKTEPELESKPVDYDDKWLRILKGINRRNFNTGRKYRHVEERIWNNSTIHHSTTIELPTVD</sequence>
<name>A0A1X7R1B4_9SACH</name>
<dbReference type="Proteomes" id="UP000196158">
    <property type="component" value="Unassembled WGS sequence"/>
</dbReference>
<evidence type="ECO:0000313" key="3">
    <source>
        <dbReference type="Proteomes" id="UP000196158"/>
    </source>
</evidence>
<proteinExistence type="predicted"/>
<accession>A0A1X7R1B4</accession>
<feature type="compositionally biased region" description="Basic and acidic residues" evidence="1">
    <location>
        <begin position="120"/>
        <end position="131"/>
    </location>
</feature>
<protein>
    <submittedName>
        <fullName evidence="2">Uncharacterized protein</fullName>
    </submittedName>
</protein>
<evidence type="ECO:0000313" key="2">
    <source>
        <dbReference type="EMBL" id="SMN19279.1"/>
    </source>
</evidence>
<organism evidence="2 3">
    <name type="scientific">Maudiozyma saulgeensis</name>
    <dbReference type="NCBI Taxonomy" id="1789683"/>
    <lineage>
        <taxon>Eukaryota</taxon>
        <taxon>Fungi</taxon>
        <taxon>Dikarya</taxon>
        <taxon>Ascomycota</taxon>
        <taxon>Saccharomycotina</taxon>
        <taxon>Saccharomycetes</taxon>
        <taxon>Saccharomycetales</taxon>
        <taxon>Saccharomycetaceae</taxon>
        <taxon>Maudiozyma</taxon>
    </lineage>
</organism>
<dbReference type="OrthoDB" id="10391150at2759"/>